<evidence type="ECO:0000313" key="2">
    <source>
        <dbReference type="Proteomes" id="UP001549119"/>
    </source>
</evidence>
<gene>
    <name evidence="1" type="ORF">ABIC20_005209</name>
</gene>
<sequence length="286" mass="31666">MGQSNLALIYENYADRGTLSGGSWQTGSLKLANLQTPYLAEVARSKTTAEADTQFTVTFGQPYLISGIAFGPCNVRPDALCRYRAYDQNGLVYDSGLLQFPGSTIDSANLEWEDSGFWEGTSREFDDLFKGIYLINLPDLPLSCESITVEIMDAGNPAGFIEIGRLICGKAWQPRYNYGPDGHSLDLEDLTDREESRSGARFFNPRPTRRSFSFSFDYLPEAQTFQDVYRIATRSGTHRQVVVIPNPGDPDSYAREAFVGTLGTLPSLRRPVFGGAATAFKIEETL</sequence>
<reference evidence="1 2" key="1">
    <citation type="submission" date="2024-06" db="EMBL/GenBank/DDBJ databases">
        <title>Genomics of switchgrass bacterial isolates.</title>
        <authorList>
            <person name="Shade A."/>
        </authorList>
    </citation>
    <scope>NUCLEOTIDE SEQUENCE [LARGE SCALE GENOMIC DNA]</scope>
    <source>
        <strain evidence="1 2">PvP084</strain>
    </source>
</reference>
<name>A0ABV2NNH4_9HYPH</name>
<dbReference type="RefSeq" id="WP_209650631.1">
    <property type="nucleotide sequence ID" value="NZ_JBEPNV010000001.1"/>
</dbReference>
<dbReference type="Proteomes" id="UP001549119">
    <property type="component" value="Unassembled WGS sequence"/>
</dbReference>
<comment type="caution">
    <text evidence="1">The sequence shown here is derived from an EMBL/GenBank/DDBJ whole genome shotgun (WGS) entry which is preliminary data.</text>
</comment>
<keyword evidence="2" id="KW-1185">Reference proteome</keyword>
<evidence type="ECO:0000313" key="1">
    <source>
        <dbReference type="EMBL" id="MET3867900.1"/>
    </source>
</evidence>
<protein>
    <submittedName>
        <fullName evidence="1">Uncharacterized protein</fullName>
    </submittedName>
</protein>
<organism evidence="1 2">
    <name type="scientific">Methylobacterium radiotolerans</name>
    <dbReference type="NCBI Taxonomy" id="31998"/>
    <lineage>
        <taxon>Bacteria</taxon>
        <taxon>Pseudomonadati</taxon>
        <taxon>Pseudomonadota</taxon>
        <taxon>Alphaproteobacteria</taxon>
        <taxon>Hyphomicrobiales</taxon>
        <taxon>Methylobacteriaceae</taxon>
        <taxon>Methylobacterium</taxon>
    </lineage>
</organism>
<accession>A0ABV2NNH4</accession>
<proteinExistence type="predicted"/>
<dbReference type="EMBL" id="JBEPNW010000002">
    <property type="protein sequence ID" value="MET3867900.1"/>
    <property type="molecule type" value="Genomic_DNA"/>
</dbReference>